<protein>
    <submittedName>
        <fullName evidence="2">Tight junction protein tama-like protein</fullName>
    </submittedName>
</protein>
<dbReference type="Pfam" id="PF00791">
    <property type="entry name" value="ZU5"/>
    <property type="match status" value="1"/>
</dbReference>
<organism evidence="2 3">
    <name type="scientific">Euroglyphus maynei</name>
    <name type="common">Mayne's house dust mite</name>
    <dbReference type="NCBI Taxonomy" id="6958"/>
    <lineage>
        <taxon>Eukaryota</taxon>
        <taxon>Metazoa</taxon>
        <taxon>Ecdysozoa</taxon>
        <taxon>Arthropoda</taxon>
        <taxon>Chelicerata</taxon>
        <taxon>Arachnida</taxon>
        <taxon>Acari</taxon>
        <taxon>Acariformes</taxon>
        <taxon>Sarcoptiformes</taxon>
        <taxon>Astigmata</taxon>
        <taxon>Psoroptidia</taxon>
        <taxon>Analgoidea</taxon>
        <taxon>Pyroglyphidae</taxon>
        <taxon>Pyroglyphinae</taxon>
        <taxon>Euroglyphus</taxon>
    </lineage>
</organism>
<gene>
    <name evidence="2" type="ORF">BLA29_005071</name>
</gene>
<proteinExistence type="predicted"/>
<evidence type="ECO:0000313" key="3">
    <source>
        <dbReference type="Proteomes" id="UP000194236"/>
    </source>
</evidence>
<feature type="domain" description="ZU5" evidence="1">
    <location>
        <begin position="30"/>
        <end position="150"/>
    </location>
</feature>
<dbReference type="SMART" id="SM00218">
    <property type="entry name" value="ZU5"/>
    <property type="match status" value="1"/>
</dbReference>
<dbReference type="PANTHER" id="PTHR12582">
    <property type="entry name" value="NETRIN RECEPTOR UNC5"/>
    <property type="match status" value="1"/>
</dbReference>
<dbReference type="PROSITE" id="PS51145">
    <property type="entry name" value="ZU5"/>
    <property type="match status" value="1"/>
</dbReference>
<name>A0A1Y3BMB2_EURMA</name>
<dbReference type="GO" id="GO:0005042">
    <property type="term" value="F:netrin receptor activity"/>
    <property type="evidence" value="ECO:0007669"/>
    <property type="project" value="InterPro"/>
</dbReference>
<dbReference type="InterPro" id="IPR037936">
    <property type="entry name" value="UNC5A-D"/>
</dbReference>
<reference evidence="2 3" key="1">
    <citation type="submission" date="2017-03" db="EMBL/GenBank/DDBJ databases">
        <title>Genome Survey of Euroglyphus maynei.</title>
        <authorList>
            <person name="Arlian L.G."/>
            <person name="Morgan M.S."/>
            <person name="Rider S.D."/>
        </authorList>
    </citation>
    <scope>NUCLEOTIDE SEQUENCE [LARGE SCALE GENOMIC DNA]</scope>
    <source>
        <strain evidence="2">Arlian Lab</strain>
        <tissue evidence="2">Whole body</tissue>
    </source>
</reference>
<accession>A0A1Y3BMB2</accession>
<evidence type="ECO:0000259" key="1">
    <source>
        <dbReference type="PROSITE" id="PS51145"/>
    </source>
</evidence>
<keyword evidence="3" id="KW-1185">Reference proteome</keyword>
<dbReference type="OrthoDB" id="6425921at2759"/>
<dbReference type="InterPro" id="IPR000906">
    <property type="entry name" value="ZU5_dom"/>
</dbReference>
<dbReference type="GO" id="GO:0016020">
    <property type="term" value="C:membrane"/>
    <property type="evidence" value="ECO:0007669"/>
    <property type="project" value="InterPro"/>
</dbReference>
<sequence>MYTNIDEMTRFNNDNGDGVVVVDQSPTVIATARGIFGSEGGSLVSAETGVSIIIPPHAIAEGVAQEIYFKVCEDNKLAPPLDRNLGETLLSPTVMCGPHGLHFNIPIELRLPHCAIVNPESWSFALKSSDINNGKLLMMILSALINSLIH</sequence>
<dbReference type="Gene3D" id="2.60.220.30">
    <property type="match status" value="1"/>
</dbReference>
<dbReference type="Proteomes" id="UP000194236">
    <property type="component" value="Unassembled WGS sequence"/>
</dbReference>
<dbReference type="EMBL" id="MUJZ01015489">
    <property type="protein sequence ID" value="OTF81058.1"/>
    <property type="molecule type" value="Genomic_DNA"/>
</dbReference>
<dbReference type="AlphaFoldDB" id="A0A1Y3BMB2"/>
<comment type="caution">
    <text evidence="2">The sequence shown here is derived from an EMBL/GenBank/DDBJ whole genome shotgun (WGS) entry which is preliminary data.</text>
</comment>
<evidence type="ECO:0000313" key="2">
    <source>
        <dbReference type="EMBL" id="OTF81058.1"/>
    </source>
</evidence>
<dbReference type="PANTHER" id="PTHR12582:SF47">
    <property type="entry name" value="NETRIN RECEPTOR UNC-5"/>
    <property type="match status" value="1"/>
</dbReference>